<feature type="compositionally biased region" description="Low complexity" evidence="13">
    <location>
        <begin position="129"/>
        <end position="160"/>
    </location>
</feature>
<evidence type="ECO:0000256" key="2">
    <source>
        <dbReference type="ARBA" id="ARBA00006375"/>
    </source>
</evidence>
<dbReference type="Pfam" id="PF00153">
    <property type="entry name" value="Mito_carr"/>
    <property type="match status" value="3"/>
</dbReference>
<feature type="repeat" description="Solcar" evidence="12">
    <location>
        <begin position="557"/>
        <end position="644"/>
    </location>
</feature>
<keyword evidence="10" id="KW-0496">Mitochondrion</keyword>
<evidence type="ECO:0000256" key="7">
    <source>
        <dbReference type="ARBA" id="ARBA00022792"/>
    </source>
</evidence>
<evidence type="ECO:0000256" key="4">
    <source>
        <dbReference type="ARBA" id="ARBA00022692"/>
    </source>
</evidence>
<evidence type="ECO:0000256" key="6">
    <source>
        <dbReference type="ARBA" id="ARBA00022737"/>
    </source>
</evidence>
<feature type="region of interest" description="Disordered" evidence="13">
    <location>
        <begin position="69"/>
        <end position="163"/>
    </location>
</feature>
<dbReference type="GO" id="GO:0005509">
    <property type="term" value="F:calcium ion binding"/>
    <property type="evidence" value="ECO:0007669"/>
    <property type="project" value="InterPro"/>
</dbReference>
<evidence type="ECO:0000256" key="8">
    <source>
        <dbReference type="ARBA" id="ARBA00022837"/>
    </source>
</evidence>
<comment type="subcellular location">
    <subcellularLocation>
        <location evidence="1">Mitochondrion inner membrane</location>
        <topology evidence="1">Multi-pass membrane protein</topology>
    </subcellularLocation>
</comment>
<feature type="repeat" description="Solcar" evidence="12">
    <location>
        <begin position="654"/>
        <end position="743"/>
    </location>
</feature>
<dbReference type="InterPro" id="IPR023395">
    <property type="entry name" value="MCP_dom_sf"/>
</dbReference>
<evidence type="ECO:0000256" key="5">
    <source>
        <dbReference type="ARBA" id="ARBA00022723"/>
    </source>
</evidence>
<reference evidence="15" key="1">
    <citation type="submission" date="2014-08" db="EMBL/GenBank/DDBJ databases">
        <authorList>
            <person name="Sharma Rahul"/>
            <person name="Thines Marco"/>
        </authorList>
    </citation>
    <scope>NUCLEOTIDE SEQUENCE</scope>
</reference>
<feature type="compositionally biased region" description="Low complexity" evidence="13">
    <location>
        <begin position="344"/>
        <end position="385"/>
    </location>
</feature>
<dbReference type="Gene3D" id="1.10.238.10">
    <property type="entry name" value="EF-hand"/>
    <property type="match status" value="1"/>
</dbReference>
<dbReference type="InterPro" id="IPR011992">
    <property type="entry name" value="EF-hand-dom_pair"/>
</dbReference>
<feature type="region of interest" description="Disordered" evidence="13">
    <location>
        <begin position="335"/>
        <end position="439"/>
    </location>
</feature>
<evidence type="ECO:0000313" key="15">
    <source>
        <dbReference type="EMBL" id="CED82382.1"/>
    </source>
</evidence>
<keyword evidence="4 12" id="KW-0812">Transmembrane</keyword>
<dbReference type="PROSITE" id="PS50920">
    <property type="entry name" value="SOLCAR"/>
    <property type="match status" value="3"/>
</dbReference>
<dbReference type="PRINTS" id="PR00926">
    <property type="entry name" value="MITOCARRIER"/>
</dbReference>
<evidence type="ECO:0000256" key="11">
    <source>
        <dbReference type="ARBA" id="ARBA00023136"/>
    </source>
</evidence>
<keyword evidence="9" id="KW-1133">Transmembrane helix</keyword>
<dbReference type="SUPFAM" id="SSF47473">
    <property type="entry name" value="EF-hand"/>
    <property type="match status" value="1"/>
</dbReference>
<keyword evidence="7" id="KW-0999">Mitochondrion inner membrane</keyword>
<dbReference type="PROSITE" id="PS00018">
    <property type="entry name" value="EF_HAND_1"/>
    <property type="match status" value="1"/>
</dbReference>
<dbReference type="InterPro" id="IPR018247">
    <property type="entry name" value="EF_Hand_1_Ca_BS"/>
</dbReference>
<evidence type="ECO:0000256" key="13">
    <source>
        <dbReference type="SAM" id="MobiDB-lite"/>
    </source>
</evidence>
<evidence type="ECO:0000256" key="12">
    <source>
        <dbReference type="PROSITE-ProRule" id="PRU00282"/>
    </source>
</evidence>
<comment type="similarity">
    <text evidence="2">Belongs to the mitochondrial carrier (TC 2.A.29) family.</text>
</comment>
<evidence type="ECO:0000256" key="10">
    <source>
        <dbReference type="ARBA" id="ARBA00023128"/>
    </source>
</evidence>
<keyword evidence="3" id="KW-0813">Transport</keyword>
<name>A0A0F7SJX1_PHARH</name>
<dbReference type="Gene3D" id="1.50.40.10">
    <property type="entry name" value="Mitochondrial carrier domain"/>
    <property type="match status" value="1"/>
</dbReference>
<dbReference type="InterPro" id="IPR002048">
    <property type="entry name" value="EF_hand_dom"/>
</dbReference>
<evidence type="ECO:0000256" key="3">
    <source>
        <dbReference type="ARBA" id="ARBA00022448"/>
    </source>
</evidence>
<feature type="repeat" description="Solcar" evidence="12">
    <location>
        <begin position="444"/>
        <end position="543"/>
    </location>
</feature>
<protein>
    <submittedName>
        <fullName evidence="15">Predicted mitochondrial carrier protein</fullName>
    </submittedName>
</protein>
<feature type="compositionally biased region" description="Low complexity" evidence="13">
    <location>
        <begin position="1"/>
        <end position="24"/>
    </location>
</feature>
<dbReference type="SUPFAM" id="SSF103506">
    <property type="entry name" value="Mitochondrial carrier"/>
    <property type="match status" value="1"/>
</dbReference>
<feature type="compositionally biased region" description="Acidic residues" evidence="13">
    <location>
        <begin position="423"/>
        <end position="437"/>
    </location>
</feature>
<feature type="compositionally biased region" description="Polar residues" evidence="13">
    <location>
        <begin position="98"/>
        <end position="128"/>
    </location>
</feature>
<evidence type="ECO:0000256" key="9">
    <source>
        <dbReference type="ARBA" id="ARBA00022989"/>
    </source>
</evidence>
<feature type="region of interest" description="Disordered" evidence="13">
    <location>
        <begin position="180"/>
        <end position="217"/>
    </location>
</feature>
<dbReference type="InterPro" id="IPR018108">
    <property type="entry name" value="MCP_transmembrane"/>
</dbReference>
<dbReference type="PROSITE" id="PS50222">
    <property type="entry name" value="EF_HAND_2"/>
    <property type="match status" value="1"/>
</dbReference>
<feature type="compositionally biased region" description="Low complexity" evidence="13">
    <location>
        <begin position="392"/>
        <end position="415"/>
    </location>
</feature>
<dbReference type="EMBL" id="LN483124">
    <property type="protein sequence ID" value="CED82382.1"/>
    <property type="molecule type" value="Genomic_DNA"/>
</dbReference>
<dbReference type="FunFam" id="1.50.40.10:FF:000016">
    <property type="entry name" value="Solute carrier family 25 member 23"/>
    <property type="match status" value="1"/>
</dbReference>
<keyword evidence="8" id="KW-0106">Calcium</keyword>
<proteinExistence type="inferred from homology"/>
<evidence type="ECO:0000259" key="14">
    <source>
        <dbReference type="PROSITE" id="PS50222"/>
    </source>
</evidence>
<dbReference type="AlphaFoldDB" id="A0A0F7SJX1"/>
<feature type="compositionally biased region" description="Low complexity" evidence="13">
    <location>
        <begin position="78"/>
        <end position="96"/>
    </location>
</feature>
<dbReference type="GO" id="GO:0005743">
    <property type="term" value="C:mitochondrial inner membrane"/>
    <property type="evidence" value="ECO:0007669"/>
    <property type="project" value="UniProtKB-SubCell"/>
</dbReference>
<sequence length="746" mass="79847">MFKSSSSSSSSSSTPSSSISSSSSPGNGPTPALPCANAEKRAGVPAELTAFRAREGKHAREKKLRELWANIPYKEQASKSTSKSTAAGAAGAAATAVITPTGSTQSAPPSGGPSSRYSNASSSWLNPLSSTFSFSSSSSSSSSSAPSSPTTSPSPGFSASLSPERAEFLQAMYQEELVRRCSLGPTNPQAREFAGEGLKPEDDEPSETPTSEGKQRERMLDWKEFRTYLWEREAELWHAFQDLDRNQDGVLDVQEIQAASARADISLTPATIQDFVSYLTHGEQSRQARGENTPEGIRWIEFRDMFLLLPRKASVPEFYRFYQYRKQITDGRGAARLNSDGDITPSFPSLPSTSSSSASSSSSSSTSASSPSSSSPTLSTGTISSASRSKPTLTSDLQSPQSTSPSTSAGQTSGSETILDGDHDTDEEEEEEEEEEDANHLSALVAVKFLGAGGVAGAISRTATAPFDRLKVFLITDSHGLSGGPSSTTGAHTGYQNLKRAIMRLYFGGGGLRAFWVGNGLNVIKIMPESAIKFFSYESSKRLLARYWDDVEDPSLISGSSRFLAGGLGGIASQFSIYPLETLKTAHMTTAGSDHSAKVLLKTAATMWANGGVRRYYRGLTLGLVGVFPYAAIDMSTFETLKIHYCRHQNVDEPETYAVLAFGAISGGVGATSVYPMNLLRTKLQASGSTGHPQVYNGFLDVAQQTINREGWRGLYRGLTVNLAKVVPAVSISYVVYENTKKYLHI</sequence>
<dbReference type="GO" id="GO:0055085">
    <property type="term" value="P:transmembrane transport"/>
    <property type="evidence" value="ECO:0007669"/>
    <property type="project" value="InterPro"/>
</dbReference>
<feature type="region of interest" description="Disordered" evidence="13">
    <location>
        <begin position="1"/>
        <end position="41"/>
    </location>
</feature>
<organism evidence="15">
    <name type="scientific">Phaffia rhodozyma</name>
    <name type="common">Yeast</name>
    <name type="synonym">Xanthophyllomyces dendrorhous</name>
    <dbReference type="NCBI Taxonomy" id="264483"/>
    <lineage>
        <taxon>Eukaryota</taxon>
        <taxon>Fungi</taxon>
        <taxon>Dikarya</taxon>
        <taxon>Basidiomycota</taxon>
        <taxon>Agaricomycotina</taxon>
        <taxon>Tremellomycetes</taxon>
        <taxon>Cystofilobasidiales</taxon>
        <taxon>Mrakiaceae</taxon>
        <taxon>Phaffia</taxon>
    </lineage>
</organism>
<keyword evidence="6" id="KW-0677">Repeat</keyword>
<dbReference type="InterPro" id="IPR002067">
    <property type="entry name" value="MCP"/>
</dbReference>
<accession>A0A0F7SJX1</accession>
<evidence type="ECO:0000256" key="1">
    <source>
        <dbReference type="ARBA" id="ARBA00004448"/>
    </source>
</evidence>
<keyword evidence="11 12" id="KW-0472">Membrane</keyword>
<keyword evidence="5" id="KW-0479">Metal-binding</keyword>
<feature type="domain" description="EF-hand" evidence="14">
    <location>
        <begin position="231"/>
        <end position="266"/>
    </location>
</feature>
<dbReference type="PANTHER" id="PTHR24089">
    <property type="entry name" value="SOLUTE CARRIER FAMILY 25"/>
    <property type="match status" value="1"/>
</dbReference>